<feature type="transmembrane region" description="Helical" evidence="5">
    <location>
        <begin position="385"/>
        <end position="404"/>
    </location>
</feature>
<feature type="transmembrane region" description="Helical" evidence="5">
    <location>
        <begin position="319"/>
        <end position="341"/>
    </location>
</feature>
<dbReference type="PROSITE" id="PS00217">
    <property type="entry name" value="SUGAR_TRANSPORT_2"/>
    <property type="match status" value="1"/>
</dbReference>
<dbReference type="RefSeq" id="WP_156005516.1">
    <property type="nucleotide sequence ID" value="NZ_CP045483.1"/>
</dbReference>
<feature type="transmembrane region" description="Helical" evidence="5">
    <location>
        <begin position="266"/>
        <end position="287"/>
    </location>
</feature>
<dbReference type="Proteomes" id="UP000423396">
    <property type="component" value="Chromosome"/>
</dbReference>
<feature type="transmembrane region" description="Helical" evidence="5">
    <location>
        <begin position="12"/>
        <end position="38"/>
    </location>
</feature>
<dbReference type="PANTHER" id="PTHR23508">
    <property type="entry name" value="CARBOXYLIC ACID TRANSPORTER PROTEIN HOMOLOG"/>
    <property type="match status" value="1"/>
</dbReference>
<dbReference type="Pfam" id="PF00083">
    <property type="entry name" value="Sugar_tr"/>
    <property type="match status" value="1"/>
</dbReference>
<dbReference type="PANTHER" id="PTHR23508:SF10">
    <property type="entry name" value="CARBOXYLIC ACID TRANSPORTER PROTEIN HOMOLOG"/>
    <property type="match status" value="1"/>
</dbReference>
<feature type="domain" description="Major facilitator superfamily (MFS) profile" evidence="6">
    <location>
        <begin position="12"/>
        <end position="408"/>
    </location>
</feature>
<reference evidence="7 8" key="1">
    <citation type="submission" date="2019-10" db="EMBL/GenBank/DDBJ databases">
        <title>Genome Sequences from Six Type Strain Members of the Archaeal Family Sulfolobaceae: Acidianus ambivalens, Acidianus infernus, Metallosphaera prunae, Stygiolobus azoricus, Sulfolobus metallicus, and Sulfurisphaera ohwakuensis.</title>
        <authorList>
            <person name="Counts J.A."/>
            <person name="Kelly R.M."/>
        </authorList>
    </citation>
    <scope>NUCLEOTIDE SEQUENCE [LARGE SCALE GENOMIC DNA]</scope>
    <source>
        <strain evidence="7 8">FC6</strain>
    </source>
</reference>
<protein>
    <submittedName>
        <fullName evidence="7">MFS transporter</fullName>
    </submittedName>
</protein>
<dbReference type="InterPro" id="IPR003663">
    <property type="entry name" value="Sugar/inositol_transpt"/>
</dbReference>
<feature type="transmembrane region" description="Helical" evidence="5">
    <location>
        <begin position="50"/>
        <end position="69"/>
    </location>
</feature>
<dbReference type="PRINTS" id="PR00171">
    <property type="entry name" value="SUGRTRNSPORT"/>
</dbReference>
<gene>
    <name evidence="7" type="ORF">D1868_03310</name>
</gene>
<dbReference type="PROSITE" id="PS50850">
    <property type="entry name" value="MFS"/>
    <property type="match status" value="1"/>
</dbReference>
<evidence type="ECO:0000256" key="2">
    <source>
        <dbReference type="ARBA" id="ARBA00022692"/>
    </source>
</evidence>
<dbReference type="GO" id="GO:0046943">
    <property type="term" value="F:carboxylic acid transmembrane transporter activity"/>
    <property type="evidence" value="ECO:0007669"/>
    <property type="project" value="TreeGrafter"/>
</dbReference>
<dbReference type="AlphaFoldDB" id="A0A650CMN9"/>
<keyword evidence="2 5" id="KW-0812">Transmembrane</keyword>
<dbReference type="OrthoDB" id="117970at2157"/>
<evidence type="ECO:0000313" key="8">
    <source>
        <dbReference type="Proteomes" id="UP000423396"/>
    </source>
</evidence>
<feature type="transmembrane region" description="Helical" evidence="5">
    <location>
        <begin position="165"/>
        <end position="187"/>
    </location>
</feature>
<dbReference type="GeneID" id="42798067"/>
<evidence type="ECO:0000256" key="5">
    <source>
        <dbReference type="SAM" id="Phobius"/>
    </source>
</evidence>
<sequence length="427" mass="46486">MDLENLRDKLKSFYLSSGGFFLDGYDLSVISYALLFIVKEMSLTPLQEGLVTASSLMGMGIGAVLFGYLSDKLGRKKLFGLDLFFFTVFAILSALSTNVWELFVFRFLLGIGIGGDYPISSTIVSEFSPSKSRGKYLVGSVAMYWLGTLFSAIVNLVFLGTGDYFWRYSFAVGGILAIPIILGRISFSESPRWLVSKGFINEEGLPTQEEENKGVTTKDLLRGKAGLMLLSLSVIWFLFDVASYGIGLYYPSLLHQFAFPSKVETLYGTMLISVGAIIGYVIAVAIIDEIGRRFTLFSGLGSMSFLLVLGGLAKVSGVILLPYFMVFVAMEQWAGAVTLFYPTEIFPTSVRSTAQGITTAASRIGAVLGVFVFPSMVKSLGLGNSFLLFGAISLLALLISIASVKETKKKKLEEASLGKVMRANNRT</sequence>
<feature type="transmembrane region" description="Helical" evidence="5">
    <location>
        <begin position="103"/>
        <end position="124"/>
    </location>
</feature>
<dbReference type="SUPFAM" id="SSF103473">
    <property type="entry name" value="MFS general substrate transporter"/>
    <property type="match status" value="1"/>
</dbReference>
<dbReference type="Gene3D" id="1.20.1250.20">
    <property type="entry name" value="MFS general substrate transporter like domains"/>
    <property type="match status" value="1"/>
</dbReference>
<comment type="subcellular location">
    <subcellularLocation>
        <location evidence="1">Membrane</location>
        <topology evidence="1">Multi-pass membrane protein</topology>
    </subcellularLocation>
</comment>
<feature type="transmembrane region" description="Helical" evidence="5">
    <location>
        <begin position="136"/>
        <end position="159"/>
    </location>
</feature>
<keyword evidence="3 5" id="KW-1133">Transmembrane helix</keyword>
<keyword evidence="8" id="KW-1185">Reference proteome</keyword>
<dbReference type="EMBL" id="CP045483">
    <property type="protein sequence ID" value="QGR19099.1"/>
    <property type="molecule type" value="Genomic_DNA"/>
</dbReference>
<dbReference type="PROSITE" id="PS00216">
    <property type="entry name" value="SUGAR_TRANSPORT_1"/>
    <property type="match status" value="1"/>
</dbReference>
<organism evidence="7 8">
    <name type="scientific">Stygiolobus azoricus</name>
    <dbReference type="NCBI Taxonomy" id="41675"/>
    <lineage>
        <taxon>Archaea</taxon>
        <taxon>Thermoproteota</taxon>
        <taxon>Thermoprotei</taxon>
        <taxon>Sulfolobales</taxon>
        <taxon>Sulfolobaceae</taxon>
        <taxon>Stygiolobus</taxon>
    </lineage>
</organism>
<feature type="transmembrane region" description="Helical" evidence="5">
    <location>
        <begin position="353"/>
        <end position="373"/>
    </location>
</feature>
<keyword evidence="4 5" id="KW-0472">Membrane</keyword>
<evidence type="ECO:0000259" key="6">
    <source>
        <dbReference type="PROSITE" id="PS50850"/>
    </source>
</evidence>
<dbReference type="KEGG" id="sazo:D1868_03310"/>
<proteinExistence type="predicted"/>
<dbReference type="InterPro" id="IPR005829">
    <property type="entry name" value="Sugar_transporter_CS"/>
</dbReference>
<dbReference type="InterPro" id="IPR036259">
    <property type="entry name" value="MFS_trans_sf"/>
</dbReference>
<accession>A0A650CMN9</accession>
<dbReference type="InterPro" id="IPR020846">
    <property type="entry name" value="MFS_dom"/>
</dbReference>
<name>A0A650CMN9_9CREN</name>
<feature type="transmembrane region" description="Helical" evidence="5">
    <location>
        <begin position="227"/>
        <end position="246"/>
    </location>
</feature>
<dbReference type="InterPro" id="IPR005828">
    <property type="entry name" value="MFS_sugar_transport-like"/>
</dbReference>
<dbReference type="GO" id="GO:0005886">
    <property type="term" value="C:plasma membrane"/>
    <property type="evidence" value="ECO:0007669"/>
    <property type="project" value="TreeGrafter"/>
</dbReference>
<evidence type="ECO:0000256" key="1">
    <source>
        <dbReference type="ARBA" id="ARBA00004141"/>
    </source>
</evidence>
<feature type="transmembrane region" description="Helical" evidence="5">
    <location>
        <begin position="78"/>
        <end position="97"/>
    </location>
</feature>
<feature type="transmembrane region" description="Helical" evidence="5">
    <location>
        <begin position="294"/>
        <end position="313"/>
    </location>
</feature>
<evidence type="ECO:0000313" key="7">
    <source>
        <dbReference type="EMBL" id="QGR19099.1"/>
    </source>
</evidence>
<evidence type="ECO:0000256" key="4">
    <source>
        <dbReference type="ARBA" id="ARBA00023136"/>
    </source>
</evidence>
<evidence type="ECO:0000256" key="3">
    <source>
        <dbReference type="ARBA" id="ARBA00022989"/>
    </source>
</evidence>